<evidence type="ECO:0000313" key="1">
    <source>
        <dbReference type="EMBL" id="AZE47224.1"/>
    </source>
</evidence>
<dbReference type="PANTHER" id="PTHR42957">
    <property type="entry name" value="HELICASE MJ1565-RELATED"/>
    <property type="match status" value="1"/>
</dbReference>
<evidence type="ECO:0000313" key="2">
    <source>
        <dbReference type="Proteomes" id="UP000268048"/>
    </source>
</evidence>
<keyword evidence="1" id="KW-0347">Helicase</keyword>
<dbReference type="PANTHER" id="PTHR42957:SF1">
    <property type="entry name" value="HELICASE MJ1565-RELATED"/>
    <property type="match status" value="1"/>
</dbReference>
<keyword evidence="1" id="KW-0067">ATP-binding</keyword>
<proteinExistence type="predicted"/>
<dbReference type="InterPro" id="IPR027417">
    <property type="entry name" value="P-loop_NTPase"/>
</dbReference>
<keyword evidence="1" id="KW-0547">Nucleotide-binding</keyword>
<sequence length="347" mass="38670">MTGDELRGLIIGKTEAEATSQNNIVYKALKHSRMVAAGIIEGLPEDPVGDHISQFIDGRTNEDVNGFDRDRPYRFSLDEFVKHIDQVQGRKPGTNQKLSATDRKSIESILDKLSVLRTDPRLRFLMREHADDSLESSILQLTGARANGSTLKLVDVSGAPNEVAGTLAAMICRLLFSYKVWQTKAQRNADPLLIVCEEAHRYVPDRGEAQYREAQDAVRRIAKEGRKYGLGLMLVSQRPSDVESTVLSQCNSWVVLRLTNGRDQEHVSKFLPDSLAGITKILSSLARREAIFVGEAAALPARVRIRALDQDQLPDSHDISFANGWSNAPFENQDVHDITARWLALNE</sequence>
<dbReference type="Proteomes" id="UP000268048">
    <property type="component" value="Chromosome"/>
</dbReference>
<protein>
    <submittedName>
        <fullName evidence="1">Bipolar DNA helicase</fullName>
    </submittedName>
</protein>
<reference evidence="1 2" key="1">
    <citation type="submission" date="2018-03" db="EMBL/GenBank/DDBJ databases">
        <title>Diversity of phytobeneficial traits revealed by whole-genome analysis of worldwide-isolated phenazine-producing Pseudomonas spp.</title>
        <authorList>
            <person name="Biessy A."/>
            <person name="Novinscak A."/>
            <person name="Blom J."/>
            <person name="Leger G."/>
            <person name="Thomashow L.S."/>
            <person name="Cazorla F.M."/>
            <person name="Josic D."/>
            <person name="Filion M."/>
        </authorList>
    </citation>
    <scope>NUCLEOTIDE SEQUENCE [LARGE SCALE GENOMIC DNA]</scope>
    <source>
        <strain evidence="1 2">B25</strain>
    </source>
</reference>
<accession>A0A3G7TJH0</accession>
<dbReference type="SUPFAM" id="SSF52540">
    <property type="entry name" value="P-loop containing nucleoside triphosphate hydrolases"/>
    <property type="match status" value="1"/>
</dbReference>
<dbReference type="AlphaFoldDB" id="A0A3G7TJH0"/>
<dbReference type="GO" id="GO:0004386">
    <property type="term" value="F:helicase activity"/>
    <property type="evidence" value="ECO:0007669"/>
    <property type="project" value="UniProtKB-KW"/>
</dbReference>
<keyword evidence="1" id="KW-0378">Hydrolase</keyword>
<dbReference type="InterPro" id="IPR008571">
    <property type="entry name" value="HerA-like"/>
</dbReference>
<dbReference type="Gene3D" id="3.40.50.300">
    <property type="entry name" value="P-loop containing nucleotide triphosphate hydrolases"/>
    <property type="match status" value="1"/>
</dbReference>
<dbReference type="EMBL" id="CP027753">
    <property type="protein sequence ID" value="AZE47224.1"/>
    <property type="molecule type" value="Genomic_DNA"/>
</dbReference>
<gene>
    <name evidence="1" type="ORF">C4K04_1534</name>
</gene>
<name>A0A3G7TJH0_9PSED</name>
<organism evidence="1 2">
    <name type="scientific">Pseudomonas chlororaphis</name>
    <dbReference type="NCBI Taxonomy" id="587753"/>
    <lineage>
        <taxon>Bacteria</taxon>
        <taxon>Pseudomonadati</taxon>
        <taxon>Pseudomonadota</taxon>
        <taxon>Gammaproteobacteria</taxon>
        <taxon>Pseudomonadales</taxon>
        <taxon>Pseudomonadaceae</taxon>
        <taxon>Pseudomonas</taxon>
    </lineage>
</organism>